<evidence type="ECO:0000259" key="8">
    <source>
        <dbReference type="SMART" id="SM00891"/>
    </source>
</evidence>
<dbReference type="SUPFAM" id="SSF52980">
    <property type="entry name" value="Restriction endonuclease-like"/>
    <property type="match status" value="1"/>
</dbReference>
<reference evidence="9 10" key="1">
    <citation type="submission" date="2024-11" db="EMBL/GenBank/DDBJ databases">
        <title>Adaptive evolution of stress response genes in parasites aligns with host niche diversity.</title>
        <authorList>
            <person name="Hahn C."/>
            <person name="Resl P."/>
        </authorList>
    </citation>
    <scope>NUCLEOTIDE SEQUENCE [LARGE SCALE GENOMIC DNA]</scope>
    <source>
        <strain evidence="9">EGGRZ-B1_66</strain>
        <tissue evidence="9">Body</tissue>
    </source>
</reference>
<feature type="domain" description="ERCC4" evidence="8">
    <location>
        <begin position="612"/>
        <end position="692"/>
    </location>
</feature>
<dbReference type="Pfam" id="PF02732">
    <property type="entry name" value="ERCC4"/>
    <property type="match status" value="1"/>
</dbReference>
<evidence type="ECO:0000313" key="9">
    <source>
        <dbReference type="EMBL" id="KAL3310891.1"/>
    </source>
</evidence>
<keyword evidence="10" id="KW-1185">Reference proteome</keyword>
<dbReference type="GO" id="GO:0005634">
    <property type="term" value="C:nucleus"/>
    <property type="evidence" value="ECO:0007669"/>
    <property type="project" value="UniProtKB-SubCell"/>
</dbReference>
<comment type="caution">
    <text evidence="9">The sequence shown here is derived from an EMBL/GenBank/DDBJ whole genome shotgun (WGS) entry which is preliminary data.</text>
</comment>
<organism evidence="9 10">
    <name type="scientific">Cichlidogyrus casuarinus</name>
    <dbReference type="NCBI Taxonomy" id="1844966"/>
    <lineage>
        <taxon>Eukaryota</taxon>
        <taxon>Metazoa</taxon>
        <taxon>Spiralia</taxon>
        <taxon>Lophotrochozoa</taxon>
        <taxon>Platyhelminthes</taxon>
        <taxon>Monogenea</taxon>
        <taxon>Monopisthocotylea</taxon>
        <taxon>Dactylogyridea</taxon>
        <taxon>Ancyrocephalidae</taxon>
        <taxon>Cichlidogyrus</taxon>
    </lineage>
</organism>
<comment type="subcellular location">
    <subcellularLocation>
        <location evidence="1">Nucleus</location>
    </subcellularLocation>
</comment>
<dbReference type="Proteomes" id="UP001626550">
    <property type="component" value="Unassembled WGS sequence"/>
</dbReference>
<evidence type="ECO:0000256" key="4">
    <source>
        <dbReference type="ARBA" id="ARBA00023125"/>
    </source>
</evidence>
<keyword evidence="9" id="KW-0540">Nuclease</keyword>
<dbReference type="PANTHER" id="PTHR10150">
    <property type="entry name" value="DNA REPAIR ENDONUCLEASE XPF"/>
    <property type="match status" value="1"/>
</dbReference>
<dbReference type="GO" id="GO:0003677">
    <property type="term" value="F:DNA binding"/>
    <property type="evidence" value="ECO:0007669"/>
    <property type="project" value="UniProtKB-KW"/>
</dbReference>
<dbReference type="GO" id="GO:0016787">
    <property type="term" value="F:hydrolase activity"/>
    <property type="evidence" value="ECO:0007669"/>
    <property type="project" value="UniProtKB-KW"/>
</dbReference>
<sequence length="706" mass="80120">MTALLEYEKAILLDIHDKTSMLITSDGLSLDMITYCTIKVHCDPHNLVLICNHSVNEAKHIIEKLKSEGECYPPQLITAEVTQRNRESIYKSGSVVFVSSRILVVDLLLNRVPVDLVSGVIIFRCNQLQSSCQDSFVIRLLRERNTDIFVKSFSDAPIALTSGSVNAESIMKELAIPNLILWPRFRLEVIDCLKENAPSVDEIKVSMSEDMANCQASLLELIQGTLRELIHANAIFKNEEFTLESALSASFDRLVACYLDPIWHELNNNVKQLLNDLSNLRRLLYRLIENDPYTFYKHLETLRQSEVNSLKAIGEGAKITGCSAWMLMDQTGKLMQSAKNRVFKNGDKKENFHFEKNAKLSMIVQLICELVVEMNGDAEQQHMRPPMLLILVNRMHSVNMILRFLKGGEREVESWLSQTDPVSEEENLLLFQSEDLPPGCFSKPLTSDWFKNQGKCVERGINVVIRCPMPGCGEEGIRNSLDAGGLDPRSRLSHTLETLRPTHLITFEPKLSWIREIETYIARLPMLLTSDRTTDEEIATVRLHRVQVYFMIYADSIEEQRYLTSIRREKEAFEKLIQLSASIVIPKDVFQAPSKMQDANASSSMVVTETPTVFVDIREFRSELPAMLYRNGLKVEPMTLTTADYILSPHLAVERKSVADLIGSLNNGHLYQQCTVLARNYASPILLIEFTLPTSHKGSFYSPVIV</sequence>
<evidence type="ECO:0000256" key="1">
    <source>
        <dbReference type="ARBA" id="ARBA00004123"/>
    </source>
</evidence>
<evidence type="ECO:0000313" key="10">
    <source>
        <dbReference type="Proteomes" id="UP001626550"/>
    </source>
</evidence>
<keyword evidence="6" id="KW-0539">Nucleus</keyword>
<keyword evidence="9" id="KW-0255">Endonuclease</keyword>
<dbReference type="InterPro" id="IPR011335">
    <property type="entry name" value="Restrct_endonuc-II-like"/>
</dbReference>
<evidence type="ECO:0000256" key="2">
    <source>
        <dbReference type="ARBA" id="ARBA00022763"/>
    </source>
</evidence>
<gene>
    <name evidence="9" type="primary">MEI-9</name>
    <name evidence="9" type="ORF">Ciccas_010534</name>
</gene>
<dbReference type="AlphaFoldDB" id="A0ABD2PTW0"/>
<feature type="coiled-coil region" evidence="7">
    <location>
        <begin position="263"/>
        <end position="290"/>
    </location>
</feature>
<dbReference type="CDD" id="cd20078">
    <property type="entry name" value="XPF_nuclease_XPF_euk"/>
    <property type="match status" value="1"/>
</dbReference>
<evidence type="ECO:0000256" key="3">
    <source>
        <dbReference type="ARBA" id="ARBA00022801"/>
    </source>
</evidence>
<accession>A0ABD2PTW0</accession>
<dbReference type="Gene3D" id="3.40.50.10130">
    <property type="match status" value="1"/>
</dbReference>
<keyword evidence="4" id="KW-0238">DNA-binding</keyword>
<evidence type="ECO:0000256" key="6">
    <source>
        <dbReference type="ARBA" id="ARBA00023242"/>
    </source>
</evidence>
<dbReference type="GO" id="GO:0006281">
    <property type="term" value="P:DNA repair"/>
    <property type="evidence" value="ECO:0007669"/>
    <property type="project" value="UniProtKB-KW"/>
</dbReference>
<keyword evidence="5" id="KW-0234">DNA repair</keyword>
<dbReference type="PANTHER" id="PTHR10150:SF0">
    <property type="entry name" value="DNA REPAIR ENDONUCLEASE XPF"/>
    <property type="match status" value="1"/>
</dbReference>
<keyword evidence="2" id="KW-0227">DNA damage</keyword>
<keyword evidence="3" id="KW-0378">Hydrolase</keyword>
<dbReference type="EMBL" id="JBJKFK010002584">
    <property type="protein sequence ID" value="KAL3310891.1"/>
    <property type="molecule type" value="Genomic_DNA"/>
</dbReference>
<name>A0ABD2PTW0_9PLAT</name>
<dbReference type="GO" id="GO:0004519">
    <property type="term" value="F:endonuclease activity"/>
    <property type="evidence" value="ECO:0007669"/>
    <property type="project" value="UniProtKB-KW"/>
</dbReference>
<evidence type="ECO:0000256" key="5">
    <source>
        <dbReference type="ARBA" id="ARBA00023204"/>
    </source>
</evidence>
<proteinExistence type="predicted"/>
<evidence type="ECO:0000256" key="7">
    <source>
        <dbReference type="SAM" id="Coils"/>
    </source>
</evidence>
<keyword evidence="7" id="KW-0175">Coiled coil</keyword>
<dbReference type="InterPro" id="IPR006166">
    <property type="entry name" value="ERCC4_domain"/>
</dbReference>
<dbReference type="SMART" id="SM00891">
    <property type="entry name" value="ERCC4"/>
    <property type="match status" value="1"/>
</dbReference>
<dbReference type="InterPro" id="IPR047520">
    <property type="entry name" value="XPF_nuclease"/>
</dbReference>
<protein>
    <submittedName>
        <fullName evidence="9">DNA repair endonuclease XPF</fullName>
    </submittedName>
</protein>